<keyword evidence="13" id="KW-1185">Reference proteome</keyword>
<reference evidence="13" key="1">
    <citation type="submission" date="2024-07" db="EMBL/GenBank/DDBJ databases">
        <title>Two chromosome-level genome assemblies of Korean endemic species Abeliophyllum distichum and Forsythia ovata (Oleaceae).</title>
        <authorList>
            <person name="Jang H."/>
        </authorList>
    </citation>
    <scope>NUCLEOTIDE SEQUENCE [LARGE SCALE GENOMIC DNA]</scope>
</reference>
<dbReference type="PANTHER" id="PTHR32468:SF0">
    <property type="entry name" value="K(+)_H(+) ANTIPORTER 1"/>
    <property type="match status" value="1"/>
</dbReference>
<evidence type="ECO:0000256" key="4">
    <source>
        <dbReference type="ARBA" id="ARBA00022692"/>
    </source>
</evidence>
<keyword evidence="5" id="KW-0630">Potassium</keyword>
<evidence type="ECO:0000256" key="7">
    <source>
        <dbReference type="ARBA" id="ARBA00023065"/>
    </source>
</evidence>
<dbReference type="Pfam" id="PF00999">
    <property type="entry name" value="Na_H_Exchanger"/>
    <property type="match status" value="1"/>
</dbReference>
<evidence type="ECO:0000256" key="10">
    <source>
        <dbReference type="SAM" id="Phobius"/>
    </source>
</evidence>
<keyword evidence="2" id="KW-0813">Transport</keyword>
<dbReference type="Gene3D" id="1.20.1530.20">
    <property type="match status" value="1"/>
</dbReference>
<keyword evidence="4 10" id="KW-0812">Transmembrane</keyword>
<comment type="subcellular location">
    <subcellularLocation>
        <location evidence="1">Membrane</location>
        <topology evidence="1">Multi-pass membrane protein</topology>
    </subcellularLocation>
</comment>
<evidence type="ECO:0000313" key="13">
    <source>
        <dbReference type="Proteomes" id="UP001604277"/>
    </source>
</evidence>
<proteinExistence type="inferred from homology"/>
<dbReference type="Proteomes" id="UP001604277">
    <property type="component" value="Unassembled WGS sequence"/>
</dbReference>
<evidence type="ECO:0000256" key="1">
    <source>
        <dbReference type="ARBA" id="ARBA00004141"/>
    </source>
</evidence>
<accession>A0ABD1X7E0</accession>
<keyword evidence="3" id="KW-0633">Potassium transport</keyword>
<evidence type="ECO:0000256" key="5">
    <source>
        <dbReference type="ARBA" id="ARBA00022958"/>
    </source>
</evidence>
<organism evidence="12 13">
    <name type="scientific">Forsythia ovata</name>
    <dbReference type="NCBI Taxonomy" id="205694"/>
    <lineage>
        <taxon>Eukaryota</taxon>
        <taxon>Viridiplantae</taxon>
        <taxon>Streptophyta</taxon>
        <taxon>Embryophyta</taxon>
        <taxon>Tracheophyta</taxon>
        <taxon>Spermatophyta</taxon>
        <taxon>Magnoliopsida</taxon>
        <taxon>eudicotyledons</taxon>
        <taxon>Gunneridae</taxon>
        <taxon>Pentapetalae</taxon>
        <taxon>asterids</taxon>
        <taxon>lamiids</taxon>
        <taxon>Lamiales</taxon>
        <taxon>Oleaceae</taxon>
        <taxon>Forsythieae</taxon>
        <taxon>Forsythia</taxon>
    </lineage>
</organism>
<feature type="domain" description="Cation/H+ exchanger transmembrane" evidence="11">
    <location>
        <begin position="4"/>
        <end position="152"/>
    </location>
</feature>
<dbReference type="AlphaFoldDB" id="A0ABD1X7E0"/>
<feature type="transmembrane region" description="Helical" evidence="10">
    <location>
        <begin position="166"/>
        <end position="185"/>
    </location>
</feature>
<dbReference type="EMBL" id="JBFOLJ010000001">
    <property type="protein sequence ID" value="KAL2557892.1"/>
    <property type="molecule type" value="Genomic_DNA"/>
</dbReference>
<protein>
    <submittedName>
        <fullName evidence="12">Cation/H(+) antiporter 20-like</fullName>
    </submittedName>
</protein>
<dbReference type="InterPro" id="IPR050794">
    <property type="entry name" value="CPA2_transporter"/>
</dbReference>
<gene>
    <name evidence="12" type="ORF">Fot_02631</name>
</gene>
<evidence type="ECO:0000256" key="9">
    <source>
        <dbReference type="ARBA" id="ARBA00038341"/>
    </source>
</evidence>
<evidence type="ECO:0000256" key="6">
    <source>
        <dbReference type="ARBA" id="ARBA00022989"/>
    </source>
</evidence>
<evidence type="ECO:0000256" key="8">
    <source>
        <dbReference type="ARBA" id="ARBA00023136"/>
    </source>
</evidence>
<dbReference type="GO" id="GO:0016020">
    <property type="term" value="C:membrane"/>
    <property type="evidence" value="ECO:0007669"/>
    <property type="project" value="UniProtKB-SubCell"/>
</dbReference>
<keyword evidence="7" id="KW-0406">Ion transport</keyword>
<feature type="transmembrane region" description="Helical" evidence="10">
    <location>
        <begin position="67"/>
        <end position="94"/>
    </location>
</feature>
<evidence type="ECO:0000259" key="11">
    <source>
        <dbReference type="Pfam" id="PF00999"/>
    </source>
</evidence>
<keyword evidence="8 10" id="KW-0472">Membrane</keyword>
<evidence type="ECO:0000256" key="2">
    <source>
        <dbReference type="ARBA" id="ARBA00022448"/>
    </source>
</evidence>
<keyword evidence="6 10" id="KW-1133">Transmembrane helix</keyword>
<dbReference type="PANTHER" id="PTHR32468">
    <property type="entry name" value="CATION/H + ANTIPORTER"/>
    <property type="match status" value="1"/>
</dbReference>
<dbReference type="GO" id="GO:0006813">
    <property type="term" value="P:potassium ion transport"/>
    <property type="evidence" value="ECO:0007669"/>
    <property type="project" value="UniProtKB-KW"/>
</dbReference>
<dbReference type="InterPro" id="IPR006153">
    <property type="entry name" value="Cation/H_exchanger_TM"/>
</dbReference>
<comment type="caution">
    <text evidence="12">The sequence shown here is derived from an EMBL/GenBank/DDBJ whole genome shotgun (WGS) entry which is preliminary data.</text>
</comment>
<comment type="similarity">
    <text evidence="9">Belongs to the monovalent cation:proton antiporter 2 (CPA2) transporter (TC 2.A.37) family. CHX (TC 2.A.37.4) subfamily.</text>
</comment>
<name>A0ABD1X7E0_9LAMI</name>
<evidence type="ECO:0000256" key="3">
    <source>
        <dbReference type="ARBA" id="ARBA00022538"/>
    </source>
</evidence>
<dbReference type="InterPro" id="IPR038770">
    <property type="entry name" value="Na+/solute_symporter_sf"/>
</dbReference>
<evidence type="ECO:0000313" key="12">
    <source>
        <dbReference type="EMBL" id="KAL2557892.1"/>
    </source>
</evidence>
<sequence length="225" mass="24004">MTGLIGIHAIFGAFVFGLTKPKGGDFAEKLIERIEDFMTGLLLPLYFASSGLKTDVAKIKGGKAWGLLVLVISTACAGKIIGTFTVAIMCMIPARESITLGVLMNTKGLVELIVLNIGKEKKATPPGKPPPHLAAPSIPSAAAAIKYLFSSSFKATSTNNNYNFPLTFPLASAISLSLFLSFLIFRRWRRVKDSGISAAKSSWVPFSTMSKSTMKTSGSGPQLQQ</sequence>